<evidence type="ECO:0008006" key="5">
    <source>
        <dbReference type="Google" id="ProtNLM"/>
    </source>
</evidence>
<dbReference type="AlphaFoldDB" id="A0A9P8TSP1"/>
<name>A0A9P8TSP1_9HYPO</name>
<organism evidence="3 4">
    <name type="scientific">Trichoderma cornu-damae</name>
    <dbReference type="NCBI Taxonomy" id="654480"/>
    <lineage>
        <taxon>Eukaryota</taxon>
        <taxon>Fungi</taxon>
        <taxon>Dikarya</taxon>
        <taxon>Ascomycota</taxon>
        <taxon>Pezizomycotina</taxon>
        <taxon>Sordariomycetes</taxon>
        <taxon>Hypocreomycetidae</taxon>
        <taxon>Hypocreales</taxon>
        <taxon>Hypocreaceae</taxon>
        <taxon>Trichoderma</taxon>
    </lineage>
</organism>
<gene>
    <name evidence="3" type="ORF">Trco_008289</name>
</gene>
<evidence type="ECO:0000256" key="2">
    <source>
        <dbReference type="SAM" id="MobiDB-lite"/>
    </source>
</evidence>
<evidence type="ECO:0000313" key="4">
    <source>
        <dbReference type="Proteomes" id="UP000827724"/>
    </source>
</evidence>
<dbReference type="Proteomes" id="UP000827724">
    <property type="component" value="Unassembled WGS sequence"/>
</dbReference>
<protein>
    <recommendedName>
        <fullName evidence="5">S-adenosyl-L-methionine-dependent methyltransferase</fullName>
    </recommendedName>
</protein>
<dbReference type="CDD" id="cd02440">
    <property type="entry name" value="AdoMet_MTases"/>
    <property type="match status" value="1"/>
</dbReference>
<dbReference type="EMBL" id="JAIWOZ010000007">
    <property type="protein sequence ID" value="KAH6603514.1"/>
    <property type="molecule type" value="Genomic_DNA"/>
</dbReference>
<dbReference type="SUPFAM" id="SSF53335">
    <property type="entry name" value="S-adenosyl-L-methionine-dependent methyltransferases"/>
    <property type="match status" value="1"/>
</dbReference>
<feature type="compositionally biased region" description="Acidic residues" evidence="2">
    <location>
        <begin position="73"/>
        <end position="83"/>
    </location>
</feature>
<dbReference type="GO" id="GO:0008168">
    <property type="term" value="F:methyltransferase activity"/>
    <property type="evidence" value="ECO:0007669"/>
    <property type="project" value="TreeGrafter"/>
</dbReference>
<dbReference type="InterPro" id="IPR029063">
    <property type="entry name" value="SAM-dependent_MTases_sf"/>
</dbReference>
<feature type="region of interest" description="Disordered" evidence="2">
    <location>
        <begin position="31"/>
        <end position="83"/>
    </location>
</feature>
<dbReference type="OrthoDB" id="2013972at2759"/>
<proteinExistence type="inferred from homology"/>
<reference evidence="3" key="1">
    <citation type="submission" date="2021-08" db="EMBL/GenBank/DDBJ databases">
        <title>Chromosome-Level Trichoderma cornu-damae using Hi-C Data.</title>
        <authorList>
            <person name="Kim C.S."/>
        </authorList>
    </citation>
    <scope>NUCLEOTIDE SEQUENCE</scope>
    <source>
        <strain evidence="3">KA19-0412C</strain>
    </source>
</reference>
<dbReference type="Gene3D" id="3.40.50.150">
    <property type="entry name" value="Vaccinia Virus protein VP39"/>
    <property type="match status" value="1"/>
</dbReference>
<feature type="compositionally biased region" description="Low complexity" evidence="2">
    <location>
        <begin position="48"/>
        <end position="62"/>
    </location>
</feature>
<dbReference type="PANTHER" id="PTHR43591">
    <property type="entry name" value="METHYLTRANSFERASE"/>
    <property type="match status" value="1"/>
</dbReference>
<feature type="compositionally biased region" description="Acidic residues" evidence="2">
    <location>
        <begin position="126"/>
        <end position="151"/>
    </location>
</feature>
<accession>A0A9P8TSP1</accession>
<evidence type="ECO:0000313" key="3">
    <source>
        <dbReference type="EMBL" id="KAH6603514.1"/>
    </source>
</evidence>
<evidence type="ECO:0000256" key="1">
    <source>
        <dbReference type="ARBA" id="ARBA00038158"/>
    </source>
</evidence>
<comment type="similarity">
    <text evidence="1">Belongs to the methyltransferase superfamily. LaeA methyltransferase family.</text>
</comment>
<dbReference type="Pfam" id="PF13489">
    <property type="entry name" value="Methyltransf_23"/>
    <property type="match status" value="1"/>
</dbReference>
<keyword evidence="4" id="KW-1185">Reference proteome</keyword>
<comment type="caution">
    <text evidence="3">The sequence shown here is derived from an EMBL/GenBank/DDBJ whole genome shotgun (WGS) entry which is preliminary data.</text>
</comment>
<sequence length="452" mass="50318">MREPERRYTAAAFGCLFENDGHDALLEARRHLEHIEAEAAEPTESKTAEPTGAEAAEPTGAEAAEHIGAEAAEPAEAEAAEPIEAEAAESIEAEAAEPIEAKAAEDIEAKAAEPRKPPVALAGDAPEVEEQEPPLDATDSDDVDADADGLDGADTFSAESVTVRSSILDHEYECGRRYHHFRRGRYPLPNDDIEQEREYMKHVIHMEHTGGKLFNAPIAPNPQRILDLCTGTGLWPMAVARMFPSAEIVGLDLSPIQPSMVPPNVRFLIDDVEDEWMDRGGYDLIHLRHSCIYLRDVDKLIHNCYAHLKEGGWLEITDYCSFVRCDDGTMPDDHPPRRVAMMMHQAFLQYGMNTYIVNELEDKFSNAGFKNIQCRVVKTPIGAWPKDPAQRQIGILFRDCIHELVAALAAKPLRNLGWDEAALEVYLMGARAALRDKKVHCYADFVSWWAQK</sequence>
<dbReference type="PANTHER" id="PTHR43591:SF10">
    <property type="entry name" value="ABC TRANSMEMBRANE TYPE-1 DOMAIN-CONTAINING PROTEIN-RELATED"/>
    <property type="match status" value="1"/>
</dbReference>
<feature type="compositionally biased region" description="Basic and acidic residues" evidence="2">
    <location>
        <begin position="31"/>
        <end position="47"/>
    </location>
</feature>
<feature type="region of interest" description="Disordered" evidence="2">
    <location>
        <begin position="109"/>
        <end position="156"/>
    </location>
</feature>